<keyword evidence="2" id="KW-1185">Reference proteome</keyword>
<comment type="caution">
    <text evidence="1">The sequence shown here is derived from an EMBL/GenBank/DDBJ whole genome shotgun (WGS) entry which is preliminary data.</text>
</comment>
<name>A0AAW1X0T2_RUBAR</name>
<dbReference type="Proteomes" id="UP001457282">
    <property type="component" value="Unassembled WGS sequence"/>
</dbReference>
<dbReference type="EMBL" id="JBEDUW010000005">
    <property type="protein sequence ID" value="KAK9930019.1"/>
    <property type="molecule type" value="Genomic_DNA"/>
</dbReference>
<accession>A0AAW1X0T2</accession>
<dbReference type="PANTHER" id="PTHR47067">
    <property type="entry name" value="TPX2 (TARGETING PROTEIN FOR XKLP2) PROTEIN FAMILY-RELATED"/>
    <property type="match status" value="1"/>
</dbReference>
<reference evidence="1 2" key="1">
    <citation type="journal article" date="2023" name="G3 (Bethesda)">
        <title>A chromosome-length genome assembly and annotation of blackberry (Rubus argutus, cv. 'Hillquist').</title>
        <authorList>
            <person name="Bruna T."/>
            <person name="Aryal R."/>
            <person name="Dudchenko O."/>
            <person name="Sargent D.J."/>
            <person name="Mead D."/>
            <person name="Buti M."/>
            <person name="Cavallini A."/>
            <person name="Hytonen T."/>
            <person name="Andres J."/>
            <person name="Pham M."/>
            <person name="Weisz D."/>
            <person name="Mascagni F."/>
            <person name="Usai G."/>
            <person name="Natali L."/>
            <person name="Bassil N."/>
            <person name="Fernandez G.E."/>
            <person name="Lomsadze A."/>
            <person name="Armour M."/>
            <person name="Olukolu B."/>
            <person name="Poorten T."/>
            <person name="Britton C."/>
            <person name="Davik J."/>
            <person name="Ashrafi H."/>
            <person name="Aiden E.L."/>
            <person name="Borodovsky M."/>
            <person name="Worthington M."/>
        </authorList>
    </citation>
    <scope>NUCLEOTIDE SEQUENCE [LARGE SCALE GENOMIC DNA]</scope>
    <source>
        <strain evidence="1">PI 553951</strain>
    </source>
</reference>
<sequence>MATYTELHQSEIGQHLSDISSSAILDHGSISFGRFAAESLAWEKWSVFRHKPMSGGARNVQCQWIGCPKEGLR</sequence>
<protein>
    <submittedName>
        <fullName evidence="1">Uncharacterized protein</fullName>
    </submittedName>
</protein>
<evidence type="ECO:0000313" key="2">
    <source>
        <dbReference type="Proteomes" id="UP001457282"/>
    </source>
</evidence>
<dbReference type="AlphaFoldDB" id="A0AAW1X0T2"/>
<organism evidence="1 2">
    <name type="scientific">Rubus argutus</name>
    <name type="common">Southern blackberry</name>
    <dbReference type="NCBI Taxonomy" id="59490"/>
    <lineage>
        <taxon>Eukaryota</taxon>
        <taxon>Viridiplantae</taxon>
        <taxon>Streptophyta</taxon>
        <taxon>Embryophyta</taxon>
        <taxon>Tracheophyta</taxon>
        <taxon>Spermatophyta</taxon>
        <taxon>Magnoliopsida</taxon>
        <taxon>eudicotyledons</taxon>
        <taxon>Gunneridae</taxon>
        <taxon>Pentapetalae</taxon>
        <taxon>rosids</taxon>
        <taxon>fabids</taxon>
        <taxon>Rosales</taxon>
        <taxon>Rosaceae</taxon>
        <taxon>Rosoideae</taxon>
        <taxon>Rosoideae incertae sedis</taxon>
        <taxon>Rubus</taxon>
    </lineage>
</organism>
<evidence type="ECO:0000313" key="1">
    <source>
        <dbReference type="EMBL" id="KAK9930019.1"/>
    </source>
</evidence>
<gene>
    <name evidence="1" type="ORF">M0R45_027079</name>
</gene>
<dbReference type="InterPro" id="IPR044216">
    <property type="entry name" value="WDL7"/>
</dbReference>
<proteinExistence type="predicted"/>
<dbReference type="PANTHER" id="PTHR47067:SF4">
    <property type="entry name" value="PROTEIN WVD2-LIKE 7 ISOFORM X1"/>
    <property type="match status" value="1"/>
</dbReference>